<evidence type="ECO:0000313" key="3">
    <source>
        <dbReference type="Proteomes" id="UP001143328"/>
    </source>
</evidence>
<sequence>MYFTRYCSGWPVTAALVATALALPSPAAPLSFDEALRLSEAKTFMPLAVH</sequence>
<gene>
    <name evidence="2" type="ORF">GCM10017655_38350</name>
</gene>
<organism evidence="2 3">
    <name type="scientific">Pseudomonas turukhanskensis</name>
    <dbReference type="NCBI Taxonomy" id="1806536"/>
    <lineage>
        <taxon>Bacteria</taxon>
        <taxon>Pseudomonadati</taxon>
        <taxon>Pseudomonadota</taxon>
        <taxon>Gammaproteobacteria</taxon>
        <taxon>Pseudomonadales</taxon>
        <taxon>Pseudomonadaceae</taxon>
        <taxon>Pseudomonas</taxon>
    </lineage>
</organism>
<feature type="chain" id="PRO_5040894058" evidence="1">
    <location>
        <begin position="28"/>
        <end position="50"/>
    </location>
</feature>
<evidence type="ECO:0000256" key="1">
    <source>
        <dbReference type="SAM" id="SignalP"/>
    </source>
</evidence>
<accession>A0A9W6K9J9</accession>
<dbReference type="EMBL" id="BSFN01000013">
    <property type="protein sequence ID" value="GLK90771.1"/>
    <property type="molecule type" value="Genomic_DNA"/>
</dbReference>
<name>A0A9W6K9J9_9PSED</name>
<keyword evidence="3" id="KW-1185">Reference proteome</keyword>
<feature type="signal peptide" evidence="1">
    <location>
        <begin position="1"/>
        <end position="27"/>
    </location>
</feature>
<evidence type="ECO:0000313" key="2">
    <source>
        <dbReference type="EMBL" id="GLK90771.1"/>
    </source>
</evidence>
<comment type="caution">
    <text evidence="2">The sequence shown here is derived from an EMBL/GenBank/DDBJ whole genome shotgun (WGS) entry which is preliminary data.</text>
</comment>
<dbReference type="RefSeq" id="WP_271196947.1">
    <property type="nucleotide sequence ID" value="NZ_BSFN01000013.1"/>
</dbReference>
<protein>
    <submittedName>
        <fullName evidence="2">Uncharacterized protein</fullName>
    </submittedName>
</protein>
<reference evidence="2" key="2">
    <citation type="submission" date="2023-01" db="EMBL/GenBank/DDBJ databases">
        <authorList>
            <person name="Sun Q."/>
            <person name="Evtushenko L."/>
        </authorList>
    </citation>
    <scope>NUCLEOTIDE SEQUENCE</scope>
    <source>
        <strain evidence="2">VKM B-2935</strain>
    </source>
</reference>
<keyword evidence="1" id="KW-0732">Signal</keyword>
<dbReference type="AlphaFoldDB" id="A0A9W6K9J9"/>
<reference evidence="2" key="1">
    <citation type="journal article" date="2014" name="Int. J. Syst. Evol. Microbiol.">
        <title>Complete genome sequence of Corynebacterium casei LMG S-19264T (=DSM 44701T), isolated from a smear-ripened cheese.</title>
        <authorList>
            <consortium name="US DOE Joint Genome Institute (JGI-PGF)"/>
            <person name="Walter F."/>
            <person name="Albersmeier A."/>
            <person name="Kalinowski J."/>
            <person name="Ruckert C."/>
        </authorList>
    </citation>
    <scope>NUCLEOTIDE SEQUENCE</scope>
    <source>
        <strain evidence="2">VKM B-2935</strain>
    </source>
</reference>
<dbReference type="Proteomes" id="UP001143328">
    <property type="component" value="Unassembled WGS sequence"/>
</dbReference>
<proteinExistence type="predicted"/>